<name>D5P6N4_9MYCO</name>
<gene>
    <name evidence="1" type="ORF">HMPREF0591_1828</name>
</gene>
<dbReference type="AlphaFoldDB" id="D5P6N4"/>
<sequence>MVYRMLKSGPKILGGIGTPGTPTGATFNETQCDWLELPN</sequence>
<protein>
    <submittedName>
        <fullName evidence="1">Uncharacterized protein</fullName>
    </submittedName>
</protein>
<keyword evidence="2" id="KW-1185">Reference proteome</keyword>
<organism evidence="1 2">
    <name type="scientific">Mycobacterium parascrofulaceum ATCC BAA-614</name>
    <dbReference type="NCBI Taxonomy" id="525368"/>
    <lineage>
        <taxon>Bacteria</taxon>
        <taxon>Bacillati</taxon>
        <taxon>Actinomycetota</taxon>
        <taxon>Actinomycetes</taxon>
        <taxon>Mycobacteriales</taxon>
        <taxon>Mycobacteriaceae</taxon>
        <taxon>Mycobacterium</taxon>
        <taxon>Mycobacterium simiae complex</taxon>
    </lineage>
</organism>
<dbReference type="EMBL" id="ADNV01000159">
    <property type="protein sequence ID" value="EFG78266.1"/>
    <property type="molecule type" value="Genomic_DNA"/>
</dbReference>
<comment type="caution">
    <text evidence="1">The sequence shown here is derived from an EMBL/GenBank/DDBJ whole genome shotgun (WGS) entry which is preliminary data.</text>
</comment>
<dbReference type="HOGENOM" id="CLU_3313066_0_0_11"/>
<reference evidence="1 2" key="1">
    <citation type="submission" date="2010-04" db="EMBL/GenBank/DDBJ databases">
        <authorList>
            <person name="Muzny D."/>
            <person name="Qin X."/>
            <person name="Deng J."/>
            <person name="Jiang H."/>
            <person name="Liu Y."/>
            <person name="Qu J."/>
            <person name="Song X.-Z."/>
            <person name="Zhang L."/>
            <person name="Thornton R."/>
            <person name="Coyle M."/>
            <person name="Francisco L."/>
            <person name="Jackson L."/>
            <person name="Javaid M."/>
            <person name="Korchina V."/>
            <person name="Kovar C."/>
            <person name="Mata R."/>
            <person name="Mathew T."/>
            <person name="Ngo R."/>
            <person name="Nguyen L."/>
            <person name="Nguyen N."/>
            <person name="Okwuonu G."/>
            <person name="Ongeri F."/>
            <person name="Pham C."/>
            <person name="Simmons D."/>
            <person name="Wilczek-Boney K."/>
            <person name="Hale W."/>
            <person name="Jakkamsetti A."/>
            <person name="Pham P."/>
            <person name="Ruth R."/>
            <person name="San Lucas F."/>
            <person name="Warren J."/>
            <person name="Zhang J."/>
            <person name="Zhao Z."/>
            <person name="Zhou C."/>
            <person name="Zhu D."/>
            <person name="Lee S."/>
            <person name="Bess C."/>
            <person name="Blankenburg K."/>
            <person name="Forbes L."/>
            <person name="Fu Q."/>
            <person name="Gubbala S."/>
            <person name="Hirani K."/>
            <person name="Jayaseelan J.C."/>
            <person name="Lara F."/>
            <person name="Munidasa M."/>
            <person name="Palculict T."/>
            <person name="Patil S."/>
            <person name="Pu L.-L."/>
            <person name="Saada N."/>
            <person name="Tang L."/>
            <person name="Weissenberger G."/>
            <person name="Zhu Y."/>
            <person name="Hemphill L."/>
            <person name="Shang Y."/>
            <person name="Youmans B."/>
            <person name="Ayvaz T."/>
            <person name="Ross M."/>
            <person name="Santibanez J."/>
            <person name="Aqrawi P."/>
            <person name="Gross S."/>
            <person name="Joshi V."/>
            <person name="Fowler G."/>
            <person name="Nazareth L."/>
            <person name="Reid J."/>
            <person name="Worley K."/>
            <person name="Petrosino J."/>
            <person name="Highlander S."/>
            <person name="Gibbs R."/>
        </authorList>
    </citation>
    <scope>NUCLEOTIDE SEQUENCE [LARGE SCALE GENOMIC DNA]</scope>
    <source>
        <strain evidence="1 2">ATCC BAA-614</strain>
    </source>
</reference>
<evidence type="ECO:0000313" key="2">
    <source>
        <dbReference type="Proteomes" id="UP000003653"/>
    </source>
</evidence>
<evidence type="ECO:0000313" key="1">
    <source>
        <dbReference type="EMBL" id="EFG78266.1"/>
    </source>
</evidence>
<accession>D5P6N4</accession>
<dbReference type="Proteomes" id="UP000003653">
    <property type="component" value="Unassembled WGS sequence"/>
</dbReference>
<proteinExistence type="predicted"/>